<dbReference type="EMBL" id="VSSQ01145593">
    <property type="protein sequence ID" value="MPN64548.1"/>
    <property type="molecule type" value="Genomic_DNA"/>
</dbReference>
<dbReference type="AlphaFoldDB" id="A0A645JLK4"/>
<comment type="caution">
    <text evidence="4">The sequence shown here is derived from an EMBL/GenBank/DDBJ whole genome shotgun (WGS) entry which is preliminary data.</text>
</comment>
<dbReference type="GO" id="GO:0009102">
    <property type="term" value="P:biotin biosynthetic process"/>
    <property type="evidence" value="ECO:0007669"/>
    <property type="project" value="InterPro"/>
</dbReference>
<dbReference type="Pfam" id="PF06968">
    <property type="entry name" value="BATS"/>
    <property type="match status" value="1"/>
</dbReference>
<dbReference type="SMART" id="SM00876">
    <property type="entry name" value="BATS"/>
    <property type="match status" value="1"/>
</dbReference>
<accession>A0A645JLK4</accession>
<keyword evidence="2" id="KW-0411">Iron-sulfur</keyword>
<proteinExistence type="predicted"/>
<dbReference type="InterPro" id="IPR010722">
    <property type="entry name" value="BATS_dom"/>
</dbReference>
<keyword evidence="2" id="KW-0479">Metal-binding</keyword>
<name>A0A645JLK4_9ZZZZ</name>
<feature type="domain" description="Biotin and thiamin synthesis-associated" evidence="3">
    <location>
        <begin position="1"/>
        <end position="58"/>
    </location>
</feature>
<dbReference type="InterPro" id="IPR013785">
    <property type="entry name" value="Aldolase_TIM"/>
</dbReference>
<organism evidence="4">
    <name type="scientific">bioreactor metagenome</name>
    <dbReference type="NCBI Taxonomy" id="1076179"/>
    <lineage>
        <taxon>unclassified sequences</taxon>
        <taxon>metagenomes</taxon>
        <taxon>ecological metagenomes</taxon>
    </lineage>
</organism>
<dbReference type="PANTHER" id="PTHR22976">
    <property type="entry name" value="BIOTIN SYNTHASE"/>
    <property type="match status" value="1"/>
</dbReference>
<reference evidence="4" key="1">
    <citation type="submission" date="2019-08" db="EMBL/GenBank/DDBJ databases">
        <authorList>
            <person name="Kucharzyk K."/>
            <person name="Murdoch R.W."/>
            <person name="Higgins S."/>
            <person name="Loffler F."/>
        </authorList>
    </citation>
    <scope>NUCLEOTIDE SEQUENCE</scope>
</reference>
<sequence length="69" mass="7201">MPACGIRTAGGREYNLGDLQALALMSGINGMLIGGYLTTGGRQYADDVKMVRDLGLTPLSARSRAAQGE</sequence>
<keyword evidence="2" id="KW-0408">Iron</keyword>
<dbReference type="InterPro" id="IPR002684">
    <property type="entry name" value="Biotin_synth/BioAB"/>
</dbReference>
<gene>
    <name evidence="4" type="primary">bioB_35</name>
    <name evidence="4" type="ORF">SDC9_212323</name>
</gene>
<dbReference type="PANTHER" id="PTHR22976:SF2">
    <property type="entry name" value="BIOTIN SYNTHASE, MITOCHONDRIAL"/>
    <property type="match status" value="1"/>
</dbReference>
<dbReference type="EC" id="2.8.1.6" evidence="4"/>
<comment type="cofactor">
    <cofactor evidence="1">
        <name>[4Fe-4S] cluster</name>
        <dbReference type="ChEBI" id="CHEBI:49883"/>
    </cofactor>
</comment>
<keyword evidence="4" id="KW-0808">Transferase</keyword>
<evidence type="ECO:0000313" key="4">
    <source>
        <dbReference type="EMBL" id="MPN64548.1"/>
    </source>
</evidence>
<dbReference type="Gene3D" id="3.20.20.70">
    <property type="entry name" value="Aldolase class I"/>
    <property type="match status" value="1"/>
</dbReference>
<evidence type="ECO:0000256" key="2">
    <source>
        <dbReference type="ARBA" id="ARBA00022485"/>
    </source>
</evidence>
<protein>
    <submittedName>
        <fullName evidence="4">Biotin synthase</fullName>
        <ecNumber evidence="4">2.8.1.6</ecNumber>
    </submittedName>
</protein>
<dbReference type="GO" id="GO:0051537">
    <property type="term" value="F:2 iron, 2 sulfur cluster binding"/>
    <property type="evidence" value="ECO:0007669"/>
    <property type="project" value="TreeGrafter"/>
</dbReference>
<dbReference type="GO" id="GO:0004076">
    <property type="term" value="F:biotin synthase activity"/>
    <property type="evidence" value="ECO:0007669"/>
    <property type="project" value="UniProtKB-EC"/>
</dbReference>
<keyword evidence="2" id="KW-0004">4Fe-4S</keyword>
<dbReference type="GO" id="GO:0051539">
    <property type="term" value="F:4 iron, 4 sulfur cluster binding"/>
    <property type="evidence" value="ECO:0007669"/>
    <property type="project" value="UniProtKB-KW"/>
</dbReference>
<evidence type="ECO:0000259" key="3">
    <source>
        <dbReference type="SMART" id="SM00876"/>
    </source>
</evidence>
<evidence type="ECO:0000256" key="1">
    <source>
        <dbReference type="ARBA" id="ARBA00001966"/>
    </source>
</evidence>